<dbReference type="OrthoDB" id="6195392at2"/>
<reference evidence="3" key="2">
    <citation type="submission" date="2019-06" db="EMBL/GenBank/DDBJ databases">
        <title>Co-occurence of chitin degradation, pigmentation and bioactivity in marine Pseudoalteromonas.</title>
        <authorList>
            <person name="Sonnenschein E.C."/>
            <person name="Bech P.K."/>
        </authorList>
    </citation>
    <scope>NUCLEOTIDE SEQUENCE [LARGE SCALE GENOMIC DNA]</scope>
    <source>
        <strain evidence="3">S3790</strain>
    </source>
</reference>
<name>A0A5S3V5T6_9GAMM</name>
<gene>
    <name evidence="2" type="ORF">CWC19_15845</name>
</gene>
<evidence type="ECO:0000259" key="1">
    <source>
        <dbReference type="Pfam" id="PF01052"/>
    </source>
</evidence>
<dbReference type="AlphaFoldDB" id="A0A5S3V5T6"/>
<dbReference type="Proteomes" id="UP000307217">
    <property type="component" value="Unassembled WGS sequence"/>
</dbReference>
<sequence length="244" mass="26839">MAIRAVGVVSSEVNEKIRGVLSDCIKQWSSQWFIAPIYDLSFKFNDSLFSSVEVAESFKCIHETAGYKLLAEDICVRSSLLQDLFNCDKQTLEQIESELSIDAFQSINDDLVKLIYAKCNVALDGVSAEQVLVSVTLSLNGKSFVINLDSSIFTKMMGSLSAKSTPPIRAISIASVEASVPMKIAIKSEKIAFSQAVSLQVGDVIRLTHEIDEPVPVEVNGQRNYLKSYLVKSLNNKAIIFTES</sequence>
<protein>
    <recommendedName>
        <fullName evidence="1">Flagellar motor switch protein FliN-like C-terminal domain-containing protein</fullName>
    </recommendedName>
</protein>
<organism evidence="2 3">
    <name type="scientific">Pseudoalteromonas aurantia</name>
    <dbReference type="NCBI Taxonomy" id="43654"/>
    <lineage>
        <taxon>Bacteria</taxon>
        <taxon>Pseudomonadati</taxon>
        <taxon>Pseudomonadota</taxon>
        <taxon>Gammaproteobacteria</taxon>
        <taxon>Alteromonadales</taxon>
        <taxon>Pseudoalteromonadaceae</taxon>
        <taxon>Pseudoalteromonas</taxon>
    </lineage>
</organism>
<comment type="caution">
    <text evidence="2">The sequence shown here is derived from an EMBL/GenBank/DDBJ whole genome shotgun (WGS) entry which is preliminary data.</text>
</comment>
<dbReference type="SUPFAM" id="SSF101801">
    <property type="entry name" value="Surface presentation of antigens (SPOA)"/>
    <property type="match status" value="1"/>
</dbReference>
<dbReference type="InterPro" id="IPR001543">
    <property type="entry name" value="FliN-like_C"/>
</dbReference>
<proteinExistence type="predicted"/>
<evidence type="ECO:0000313" key="3">
    <source>
        <dbReference type="Proteomes" id="UP000307217"/>
    </source>
</evidence>
<reference evidence="2 3" key="1">
    <citation type="submission" date="2018-01" db="EMBL/GenBank/DDBJ databases">
        <authorList>
            <person name="Paulsen S."/>
            <person name="Gram L.K."/>
        </authorList>
    </citation>
    <scope>NUCLEOTIDE SEQUENCE [LARGE SCALE GENOMIC DNA]</scope>
    <source>
        <strain evidence="2 3">S3790</strain>
    </source>
</reference>
<dbReference type="Gene3D" id="2.30.330.10">
    <property type="entry name" value="SpoA-like"/>
    <property type="match status" value="1"/>
</dbReference>
<dbReference type="InterPro" id="IPR036429">
    <property type="entry name" value="SpoA-like_sf"/>
</dbReference>
<dbReference type="Pfam" id="PF01052">
    <property type="entry name" value="FliMN_C"/>
    <property type="match status" value="1"/>
</dbReference>
<evidence type="ECO:0000313" key="2">
    <source>
        <dbReference type="EMBL" id="TMO66636.1"/>
    </source>
</evidence>
<dbReference type="EMBL" id="PNBX01000073">
    <property type="protein sequence ID" value="TMO66636.1"/>
    <property type="molecule type" value="Genomic_DNA"/>
</dbReference>
<feature type="domain" description="Flagellar motor switch protein FliN-like C-terminal" evidence="1">
    <location>
        <begin position="178"/>
        <end position="223"/>
    </location>
</feature>
<accession>A0A5S3V5T6</accession>